<gene>
    <name evidence="1" type="ORF">RhiirA5_394970</name>
</gene>
<dbReference type="VEuPathDB" id="FungiDB:FUN_013885"/>
<reference evidence="1 2" key="2">
    <citation type="submission" date="2017-09" db="EMBL/GenBank/DDBJ databases">
        <title>Extensive intraspecific genome diversity in a model arbuscular mycorrhizal fungus.</title>
        <authorList>
            <person name="Chen E.C."/>
            <person name="Morin E."/>
            <person name="Beaudet D."/>
            <person name="Noel J."/>
            <person name="Ndikumana S."/>
            <person name="Charron P."/>
            <person name="St-Onge C."/>
            <person name="Giorgi J."/>
            <person name="Grigoriev I.V."/>
            <person name="Roux C."/>
            <person name="Martin F.M."/>
            <person name="Corradi N."/>
        </authorList>
    </citation>
    <scope>NUCLEOTIDE SEQUENCE [LARGE SCALE GENOMIC DNA]</scope>
    <source>
        <strain evidence="1 2">A5</strain>
    </source>
</reference>
<dbReference type="VEuPathDB" id="FungiDB:RhiirFUN_017190"/>
<organism evidence="1 2">
    <name type="scientific">Rhizophagus irregularis</name>
    <dbReference type="NCBI Taxonomy" id="588596"/>
    <lineage>
        <taxon>Eukaryota</taxon>
        <taxon>Fungi</taxon>
        <taxon>Fungi incertae sedis</taxon>
        <taxon>Mucoromycota</taxon>
        <taxon>Glomeromycotina</taxon>
        <taxon>Glomeromycetes</taxon>
        <taxon>Glomerales</taxon>
        <taxon>Glomeraceae</taxon>
        <taxon>Rhizophagus</taxon>
    </lineage>
</organism>
<reference evidence="1 2" key="1">
    <citation type="submission" date="2016-04" db="EMBL/GenBank/DDBJ databases">
        <title>Genome analyses suggest a sexual origin of heterokaryosis in a supposedly ancient asexual fungus.</title>
        <authorList>
            <person name="Ropars J."/>
            <person name="Sedzielewska K."/>
            <person name="Noel J."/>
            <person name="Charron P."/>
            <person name="Farinelli L."/>
            <person name="Marton T."/>
            <person name="Kruger M."/>
            <person name="Pelin A."/>
            <person name="Brachmann A."/>
            <person name="Corradi N."/>
        </authorList>
    </citation>
    <scope>NUCLEOTIDE SEQUENCE [LARGE SCALE GENOMIC DNA]</scope>
    <source>
        <strain evidence="1 2">A5</strain>
    </source>
</reference>
<name>A0A2I1EGD4_9GLOM</name>
<evidence type="ECO:0000313" key="1">
    <source>
        <dbReference type="EMBL" id="PKC15512.1"/>
    </source>
</evidence>
<dbReference type="EMBL" id="LLXJ01000085">
    <property type="protein sequence ID" value="PKC15512.1"/>
    <property type="molecule type" value="Genomic_DNA"/>
</dbReference>
<dbReference type="VEuPathDB" id="FungiDB:RhiirA1_439351"/>
<accession>A0A2I1EGD4</accession>
<dbReference type="Proteomes" id="UP000232722">
    <property type="component" value="Unassembled WGS sequence"/>
</dbReference>
<protein>
    <submittedName>
        <fullName evidence="1">Uncharacterized protein</fullName>
    </submittedName>
</protein>
<dbReference type="VEuPathDB" id="FungiDB:RhiirFUN_017196"/>
<dbReference type="OrthoDB" id="2361341at2759"/>
<comment type="caution">
    <text evidence="1">The sequence shown here is derived from an EMBL/GenBank/DDBJ whole genome shotgun (WGS) entry which is preliminary data.</text>
</comment>
<evidence type="ECO:0000313" key="2">
    <source>
        <dbReference type="Proteomes" id="UP000232722"/>
    </source>
</evidence>
<proteinExistence type="predicted"/>
<dbReference type="AlphaFoldDB" id="A0A2I1EGD4"/>
<sequence>MTIARRENLQIQLTNVNELIGEANCEAHRLELVSRYQKVILGKFATVGSFVKAADAISHGYGNGVREDVEKYELMDNCNASVDYAKCKEKCGKRLACGHEYLNECHECQKLSSQISGDTNVPIERAHHGKCVRKYFSKNFGTTLRSRTILSKACKVAMRFCWLKSNRRETLSEMQKLIKLRDLINQYIIEEYNEASGCPDCNILVIN</sequence>